<organism evidence="1 2">
    <name type="scientific">Adineta steineri</name>
    <dbReference type="NCBI Taxonomy" id="433720"/>
    <lineage>
        <taxon>Eukaryota</taxon>
        <taxon>Metazoa</taxon>
        <taxon>Spiralia</taxon>
        <taxon>Gnathifera</taxon>
        <taxon>Rotifera</taxon>
        <taxon>Eurotatoria</taxon>
        <taxon>Bdelloidea</taxon>
        <taxon>Adinetida</taxon>
        <taxon>Adinetidae</taxon>
        <taxon>Adineta</taxon>
    </lineage>
</organism>
<evidence type="ECO:0000313" key="1">
    <source>
        <dbReference type="EMBL" id="CAF4393928.1"/>
    </source>
</evidence>
<gene>
    <name evidence="1" type="ORF">KXQ929_LOCUS50622</name>
</gene>
<reference evidence="1" key="1">
    <citation type="submission" date="2021-02" db="EMBL/GenBank/DDBJ databases">
        <authorList>
            <person name="Nowell W R."/>
        </authorList>
    </citation>
    <scope>NUCLEOTIDE SEQUENCE</scope>
</reference>
<protein>
    <submittedName>
        <fullName evidence="1">Uncharacterized protein</fullName>
    </submittedName>
</protein>
<feature type="non-terminal residue" evidence="1">
    <location>
        <position position="1"/>
    </location>
</feature>
<dbReference type="EMBL" id="CAJOBB010023559">
    <property type="protein sequence ID" value="CAF4393928.1"/>
    <property type="molecule type" value="Genomic_DNA"/>
</dbReference>
<proteinExistence type="predicted"/>
<dbReference type="Proteomes" id="UP000663868">
    <property type="component" value="Unassembled WGS sequence"/>
</dbReference>
<evidence type="ECO:0000313" key="2">
    <source>
        <dbReference type="Proteomes" id="UP000663868"/>
    </source>
</evidence>
<comment type="caution">
    <text evidence="1">The sequence shown here is derived from an EMBL/GenBank/DDBJ whole genome shotgun (WGS) entry which is preliminary data.</text>
</comment>
<name>A0A820NLX9_9BILA</name>
<sequence length="30" mass="3578">MLRSSNKVQTVYVRLMFSRIGEIDSLNEKY</sequence>
<dbReference type="AlphaFoldDB" id="A0A820NLX9"/>
<accession>A0A820NLX9</accession>